<feature type="domain" description="Thioesterase" evidence="2">
    <location>
        <begin position="51"/>
        <end position="122"/>
    </location>
</feature>
<protein>
    <recommendedName>
        <fullName evidence="2">Thioesterase domain-containing protein</fullName>
    </recommendedName>
</protein>
<comment type="caution">
    <text evidence="3">The sequence shown here is derived from an EMBL/GenBank/DDBJ whole genome shotgun (WGS) entry which is preliminary data.</text>
</comment>
<dbReference type="RefSeq" id="WP_420242727.1">
    <property type="nucleotide sequence ID" value="NZ_BOPV01000001.1"/>
</dbReference>
<dbReference type="PANTHER" id="PTHR43240">
    <property type="entry name" value="1,4-DIHYDROXY-2-NAPHTHOYL-COA THIOESTERASE 1"/>
    <property type="match status" value="1"/>
</dbReference>
<dbReference type="AlphaFoldDB" id="A0A8S8XDZ8"/>
<keyword evidence="1" id="KW-0378">Hydrolase</keyword>
<evidence type="ECO:0000259" key="2">
    <source>
        <dbReference type="Pfam" id="PF03061"/>
    </source>
</evidence>
<name>A0A8S8XDZ8_9PROT</name>
<evidence type="ECO:0000256" key="1">
    <source>
        <dbReference type="ARBA" id="ARBA00022801"/>
    </source>
</evidence>
<dbReference type="SUPFAM" id="SSF54637">
    <property type="entry name" value="Thioesterase/thiol ester dehydrase-isomerase"/>
    <property type="match status" value="1"/>
</dbReference>
<dbReference type="InterPro" id="IPR003736">
    <property type="entry name" value="PAAI_dom"/>
</dbReference>
<gene>
    <name evidence="3" type="ORF">TMPK1_18640</name>
</gene>
<reference evidence="3" key="1">
    <citation type="submission" date="2021-02" db="EMBL/GenBank/DDBJ databases">
        <title>Genome sequence of Rhodospirillales sp. strain TMPK1 isolated from soil.</title>
        <authorList>
            <person name="Nakai R."/>
            <person name="Kusada H."/>
            <person name="Tamaki H."/>
        </authorList>
    </citation>
    <scope>NUCLEOTIDE SEQUENCE</scope>
    <source>
        <strain evidence="3">TMPK1</strain>
    </source>
</reference>
<dbReference type="Proteomes" id="UP000681075">
    <property type="component" value="Unassembled WGS sequence"/>
</dbReference>
<evidence type="ECO:0000313" key="4">
    <source>
        <dbReference type="Proteomes" id="UP000681075"/>
    </source>
</evidence>
<sequence length="135" mass="14059">MSKLTPAEFLAILERGMPSAHALNLDVRSIEHGSATLVLPVDASHLRPGATLAGPTLFMLADLALYAAVMGAIGPVENAVTTSMTLNFLRRAGAEAPLRAEAKLLKLGRRLAVGDVSLYVGDALVAHATGTYSIP</sequence>
<dbReference type="InterPro" id="IPR006683">
    <property type="entry name" value="Thioestr_dom"/>
</dbReference>
<dbReference type="NCBIfam" id="TIGR00369">
    <property type="entry name" value="unchar_dom_1"/>
    <property type="match status" value="1"/>
</dbReference>
<evidence type="ECO:0000313" key="3">
    <source>
        <dbReference type="EMBL" id="GIL39627.1"/>
    </source>
</evidence>
<dbReference type="PANTHER" id="PTHR43240:SF10">
    <property type="entry name" value="BLL4964 PROTEIN"/>
    <property type="match status" value="1"/>
</dbReference>
<dbReference type="GO" id="GO:0005829">
    <property type="term" value="C:cytosol"/>
    <property type="evidence" value="ECO:0007669"/>
    <property type="project" value="TreeGrafter"/>
</dbReference>
<dbReference type="Pfam" id="PF03061">
    <property type="entry name" value="4HBT"/>
    <property type="match status" value="1"/>
</dbReference>
<dbReference type="GO" id="GO:0061522">
    <property type="term" value="F:1,4-dihydroxy-2-naphthoyl-CoA thioesterase activity"/>
    <property type="evidence" value="ECO:0007669"/>
    <property type="project" value="TreeGrafter"/>
</dbReference>
<dbReference type="CDD" id="cd03443">
    <property type="entry name" value="PaaI_thioesterase"/>
    <property type="match status" value="1"/>
</dbReference>
<proteinExistence type="predicted"/>
<dbReference type="Gene3D" id="3.10.129.10">
    <property type="entry name" value="Hotdog Thioesterase"/>
    <property type="match status" value="1"/>
</dbReference>
<keyword evidence="4" id="KW-1185">Reference proteome</keyword>
<dbReference type="InterPro" id="IPR029069">
    <property type="entry name" value="HotDog_dom_sf"/>
</dbReference>
<organism evidence="3 4">
    <name type="scientific">Roseiterribacter gracilis</name>
    <dbReference type="NCBI Taxonomy" id="2812848"/>
    <lineage>
        <taxon>Bacteria</taxon>
        <taxon>Pseudomonadati</taxon>
        <taxon>Pseudomonadota</taxon>
        <taxon>Alphaproteobacteria</taxon>
        <taxon>Rhodospirillales</taxon>
        <taxon>Roseiterribacteraceae</taxon>
        <taxon>Roseiterribacter</taxon>
    </lineage>
</organism>
<dbReference type="EMBL" id="BOPV01000001">
    <property type="protein sequence ID" value="GIL39627.1"/>
    <property type="molecule type" value="Genomic_DNA"/>
</dbReference>
<accession>A0A8S8XDZ8</accession>